<sequence length="54" mass="5804">MTDFGQLGSRTPIALRSIVLRSIGLLALLLCFGGSAFAAKVPRTVLFEKFGYAE</sequence>
<reference evidence="1" key="2">
    <citation type="journal article" date="2021" name="Microbiome">
        <title>Successional dynamics and alternative stable states in a saline activated sludge microbial community over 9 years.</title>
        <authorList>
            <person name="Wang Y."/>
            <person name="Ye J."/>
            <person name="Ju F."/>
            <person name="Liu L."/>
            <person name="Boyd J.A."/>
            <person name="Deng Y."/>
            <person name="Parks D.H."/>
            <person name="Jiang X."/>
            <person name="Yin X."/>
            <person name="Woodcroft B.J."/>
            <person name="Tyson G.W."/>
            <person name="Hugenholtz P."/>
            <person name="Polz M.F."/>
            <person name="Zhang T."/>
        </authorList>
    </citation>
    <scope>NUCLEOTIDE SEQUENCE</scope>
    <source>
        <strain evidence="1">HKST-UBA02</strain>
    </source>
</reference>
<evidence type="ECO:0000313" key="1">
    <source>
        <dbReference type="EMBL" id="MCA9758291.1"/>
    </source>
</evidence>
<evidence type="ECO:0000313" key="2">
    <source>
        <dbReference type="Proteomes" id="UP000739538"/>
    </source>
</evidence>
<dbReference type="EMBL" id="JAGQHS010000158">
    <property type="protein sequence ID" value="MCA9758291.1"/>
    <property type="molecule type" value="Genomic_DNA"/>
</dbReference>
<comment type="caution">
    <text evidence="1">The sequence shown here is derived from an EMBL/GenBank/DDBJ whole genome shotgun (WGS) entry which is preliminary data.</text>
</comment>
<gene>
    <name evidence="1" type="ORF">KDA27_21025</name>
</gene>
<protein>
    <submittedName>
        <fullName evidence="1">Uncharacterized protein</fullName>
    </submittedName>
</protein>
<dbReference type="AlphaFoldDB" id="A0A956NGA8"/>
<name>A0A956NGA8_UNCEI</name>
<reference evidence="1" key="1">
    <citation type="submission" date="2020-04" db="EMBL/GenBank/DDBJ databases">
        <authorList>
            <person name="Zhang T."/>
        </authorList>
    </citation>
    <scope>NUCLEOTIDE SEQUENCE</scope>
    <source>
        <strain evidence="1">HKST-UBA02</strain>
    </source>
</reference>
<proteinExistence type="predicted"/>
<dbReference type="Proteomes" id="UP000739538">
    <property type="component" value="Unassembled WGS sequence"/>
</dbReference>
<accession>A0A956NGA8</accession>
<organism evidence="1 2">
    <name type="scientific">Eiseniibacteriota bacterium</name>
    <dbReference type="NCBI Taxonomy" id="2212470"/>
    <lineage>
        <taxon>Bacteria</taxon>
        <taxon>Candidatus Eiseniibacteriota</taxon>
    </lineage>
</organism>